<keyword evidence="2" id="KW-0808">Transferase</keyword>
<dbReference type="PANTHER" id="PTHR13369:SF3">
    <property type="entry name" value="METHYLTRANSFERASE DOMAIN-CONTAINING PROTEIN"/>
    <property type="match status" value="1"/>
</dbReference>
<feature type="domain" description="Methyltransferase" evidence="1">
    <location>
        <begin position="158"/>
        <end position="293"/>
    </location>
</feature>
<protein>
    <submittedName>
        <fullName evidence="2">SAM-dependent methyltransferase</fullName>
    </submittedName>
</protein>
<evidence type="ECO:0000313" key="3">
    <source>
        <dbReference type="Proteomes" id="UP000767291"/>
    </source>
</evidence>
<keyword evidence="2" id="KW-0489">Methyltransferase</keyword>
<reference evidence="2 3" key="1">
    <citation type="submission" date="2021-03" db="EMBL/GenBank/DDBJ databases">
        <title>Genomic Encyclopedia of Type Strains, Phase IV (KMG-IV): sequencing the most valuable type-strain genomes for metagenomic binning, comparative biology and taxonomic classification.</title>
        <authorList>
            <person name="Goeker M."/>
        </authorList>
    </citation>
    <scope>NUCLEOTIDE SEQUENCE [LARGE SCALE GENOMIC DNA]</scope>
    <source>
        <strain evidence="2 3">DSM 1289</strain>
    </source>
</reference>
<sequence>MNKQNIAKLNMFFMGISQRNSENKDFFNKLEVTFKSGIKSFTGVGEDQNGKYKFNFKGKTDVFTFEDLLKHIAIESENYDSISFRYIERGTTVLIEGDNKKVTVKYMDNEDVKPNIDEYTASQIKNRDYYVKVGQANDLLKEIGVLTKDGKIKNDKIRKYNQIDHFVELIDKLLKEIEFKDSITVLDCACGKSYLSFVLNYYIKEVLKKKCYFVGIDYSETVIKASKKMADNLGYKNMDFIKEDLTNYTPNREIDLVISLHACDIATDMAIGLGIRAKSKAIVVVPCCHKELLGQYKYEALEPIIKHGVFKARFADLITDGMRTLMLEARGYDTSVVEYISPLDTPKNLMIRAIKKKEKNEKALKEYNELKSMFDVEPTLEKLI</sequence>
<dbReference type="InterPro" id="IPR029063">
    <property type="entry name" value="SAM-dependent_MTases_sf"/>
</dbReference>
<organism evidence="2 3">
    <name type="scientific">Metaclostridioides mangenotii</name>
    <dbReference type="NCBI Taxonomy" id="1540"/>
    <lineage>
        <taxon>Bacteria</taxon>
        <taxon>Bacillati</taxon>
        <taxon>Bacillota</taxon>
        <taxon>Clostridia</taxon>
        <taxon>Peptostreptococcales</taxon>
        <taxon>Peptostreptococcaceae</taxon>
        <taxon>Metaclostridioides</taxon>
    </lineage>
</organism>
<proteinExistence type="predicted"/>
<dbReference type="GO" id="GO:0008168">
    <property type="term" value="F:methyltransferase activity"/>
    <property type="evidence" value="ECO:0007669"/>
    <property type="project" value="UniProtKB-KW"/>
</dbReference>
<dbReference type="Proteomes" id="UP000767291">
    <property type="component" value="Unassembled WGS sequence"/>
</dbReference>
<evidence type="ECO:0000259" key="1">
    <source>
        <dbReference type="Pfam" id="PF13679"/>
    </source>
</evidence>
<dbReference type="RefSeq" id="WP_209456813.1">
    <property type="nucleotide sequence ID" value="NZ_BAAACS010000012.1"/>
</dbReference>
<dbReference type="EMBL" id="JAGGJX010000003">
    <property type="protein sequence ID" value="MBP1855361.1"/>
    <property type="molecule type" value="Genomic_DNA"/>
</dbReference>
<evidence type="ECO:0000313" key="2">
    <source>
        <dbReference type="EMBL" id="MBP1855361.1"/>
    </source>
</evidence>
<dbReference type="InterPro" id="IPR025714">
    <property type="entry name" value="Methyltranfer_dom"/>
</dbReference>
<comment type="caution">
    <text evidence="2">The sequence shown here is derived from an EMBL/GenBank/DDBJ whole genome shotgun (WGS) entry which is preliminary data.</text>
</comment>
<dbReference type="Gene3D" id="3.40.50.150">
    <property type="entry name" value="Vaccinia Virus protein VP39"/>
    <property type="match status" value="1"/>
</dbReference>
<dbReference type="GO" id="GO:0032259">
    <property type="term" value="P:methylation"/>
    <property type="evidence" value="ECO:0007669"/>
    <property type="project" value="UniProtKB-KW"/>
</dbReference>
<gene>
    <name evidence="2" type="ORF">J2Z43_001756</name>
</gene>
<name>A0ABS4EBP4_9FIRM</name>
<keyword evidence="3" id="KW-1185">Reference proteome</keyword>
<dbReference type="PANTHER" id="PTHR13369">
    <property type="match status" value="1"/>
</dbReference>
<dbReference type="CDD" id="cd02440">
    <property type="entry name" value="AdoMet_MTases"/>
    <property type="match status" value="1"/>
</dbReference>
<dbReference type="SUPFAM" id="SSF53335">
    <property type="entry name" value="S-adenosyl-L-methionine-dependent methyltransferases"/>
    <property type="match status" value="1"/>
</dbReference>
<accession>A0ABS4EBP4</accession>
<dbReference type="Pfam" id="PF13679">
    <property type="entry name" value="Methyltransf_32"/>
    <property type="match status" value="1"/>
</dbReference>